<organism evidence="8 9">
    <name type="scientific">Stichopus japonicus</name>
    <name type="common">Sea cucumber</name>
    <dbReference type="NCBI Taxonomy" id="307972"/>
    <lineage>
        <taxon>Eukaryota</taxon>
        <taxon>Metazoa</taxon>
        <taxon>Echinodermata</taxon>
        <taxon>Eleutherozoa</taxon>
        <taxon>Echinozoa</taxon>
        <taxon>Holothuroidea</taxon>
        <taxon>Aspidochirotacea</taxon>
        <taxon>Aspidochirotida</taxon>
        <taxon>Stichopodidae</taxon>
        <taxon>Apostichopus</taxon>
    </lineage>
</organism>
<accession>A0A2G8KS66</accession>
<reference evidence="8 9" key="1">
    <citation type="journal article" date="2017" name="PLoS Biol.">
        <title>The sea cucumber genome provides insights into morphological evolution and visceral regeneration.</title>
        <authorList>
            <person name="Zhang X."/>
            <person name="Sun L."/>
            <person name="Yuan J."/>
            <person name="Sun Y."/>
            <person name="Gao Y."/>
            <person name="Zhang L."/>
            <person name="Li S."/>
            <person name="Dai H."/>
            <person name="Hamel J.F."/>
            <person name="Liu C."/>
            <person name="Yu Y."/>
            <person name="Liu S."/>
            <person name="Lin W."/>
            <person name="Guo K."/>
            <person name="Jin S."/>
            <person name="Xu P."/>
            <person name="Storey K.B."/>
            <person name="Huan P."/>
            <person name="Zhang T."/>
            <person name="Zhou Y."/>
            <person name="Zhang J."/>
            <person name="Lin C."/>
            <person name="Li X."/>
            <person name="Xing L."/>
            <person name="Huo D."/>
            <person name="Sun M."/>
            <person name="Wang L."/>
            <person name="Mercier A."/>
            <person name="Li F."/>
            <person name="Yang H."/>
            <person name="Xiang J."/>
        </authorList>
    </citation>
    <scope>NUCLEOTIDE SEQUENCE [LARGE SCALE GENOMIC DNA]</scope>
    <source>
        <strain evidence="8">Shaxun</strain>
        <tissue evidence="8">Muscle</tissue>
    </source>
</reference>
<feature type="domain" description="Major facilitator superfamily (MFS) profile" evidence="7">
    <location>
        <begin position="100"/>
        <end position="493"/>
    </location>
</feature>
<dbReference type="AlphaFoldDB" id="A0A2G8KS66"/>
<evidence type="ECO:0000256" key="3">
    <source>
        <dbReference type="ARBA" id="ARBA00022989"/>
    </source>
</evidence>
<feature type="transmembrane region" description="Helical" evidence="6">
    <location>
        <begin position="156"/>
        <end position="175"/>
    </location>
</feature>
<feature type="transmembrane region" description="Helical" evidence="6">
    <location>
        <begin position="209"/>
        <end position="230"/>
    </location>
</feature>
<evidence type="ECO:0000313" key="8">
    <source>
        <dbReference type="EMBL" id="PIK50849.1"/>
    </source>
</evidence>
<dbReference type="SUPFAM" id="SSF103473">
    <property type="entry name" value="MFS general substrate transporter"/>
    <property type="match status" value="1"/>
</dbReference>
<feature type="compositionally biased region" description="Basic and acidic residues" evidence="5">
    <location>
        <begin position="502"/>
        <end position="523"/>
    </location>
</feature>
<dbReference type="InterPro" id="IPR020846">
    <property type="entry name" value="MFS_dom"/>
</dbReference>
<dbReference type="InterPro" id="IPR005828">
    <property type="entry name" value="MFS_sugar_transport-like"/>
</dbReference>
<keyword evidence="2 6" id="KW-0812">Transmembrane</keyword>
<evidence type="ECO:0000256" key="1">
    <source>
        <dbReference type="ARBA" id="ARBA00004141"/>
    </source>
</evidence>
<keyword evidence="3 6" id="KW-1133">Transmembrane helix</keyword>
<evidence type="ECO:0000256" key="5">
    <source>
        <dbReference type="SAM" id="MobiDB-lite"/>
    </source>
</evidence>
<evidence type="ECO:0000256" key="2">
    <source>
        <dbReference type="ARBA" id="ARBA00022692"/>
    </source>
</evidence>
<comment type="caution">
    <text evidence="8">The sequence shown here is derived from an EMBL/GenBank/DDBJ whole genome shotgun (WGS) entry which is preliminary data.</text>
</comment>
<sequence length="543" mass="61025">MKFDDILKSIGEFGPYQIKIYFMVCLIGIPVAMNQMGQVFYAANTDHWCAVAEWESNYDACSDLDGDEYMGCIHQYRNASIPPDEEDEDRLYAQCSKYDANYTTWADGYYAGDETTRQTDCDEGWIYDKSEYTRTIKTDFDLVCDKKSAADFSQSAFFFGVLLGSLLYGFLADFLGRVKSFYIAVVTLFVFTLSVTFMPSLWSYTVMRCLVAMSNMGCFLLAFIIGTEFVGPSKRVIAGILIEVFFSFGYMLLAILAYFIRDWRVLNLVVAGLLCLFPFTIFFVPESPRWLISNNKCDKAEKIIYQAAKGNKKEDKLPEDFMSDLKKRKKWFINSLVYYGLSLSTSDLGSNDFIAFFISGAVELPAYLLCIFAIESPLGRKYSTSGFELLGGVACLLTIFIPKGPWKTTVAMIGKFGISASFALIYIYSAEVLPTPVRSTGMGLCSMAARVAGILAPLILLLDEYWEPLPLLIFGSTCIVGGLLLLFLPETRGRQLPETMEEGEHFKMRSKESNYDVEKEEGKVVSSISGETNAGYDDEDRKI</sequence>
<evidence type="ECO:0000256" key="4">
    <source>
        <dbReference type="ARBA" id="ARBA00023136"/>
    </source>
</evidence>
<name>A0A2G8KS66_STIJA</name>
<evidence type="ECO:0000259" key="7">
    <source>
        <dbReference type="PROSITE" id="PS50850"/>
    </source>
</evidence>
<dbReference type="InterPro" id="IPR036259">
    <property type="entry name" value="MFS_trans_sf"/>
</dbReference>
<feature type="transmembrane region" description="Helical" evidence="6">
    <location>
        <begin position="353"/>
        <end position="374"/>
    </location>
</feature>
<evidence type="ECO:0000256" key="6">
    <source>
        <dbReference type="SAM" id="Phobius"/>
    </source>
</evidence>
<dbReference type="GO" id="GO:0016020">
    <property type="term" value="C:membrane"/>
    <property type="evidence" value="ECO:0007669"/>
    <property type="project" value="UniProtKB-SubCell"/>
</dbReference>
<feature type="transmembrane region" description="Helical" evidence="6">
    <location>
        <begin position="236"/>
        <end position="258"/>
    </location>
</feature>
<gene>
    <name evidence="8" type="ORF">BSL78_12274</name>
</gene>
<feature type="transmembrane region" description="Helical" evidence="6">
    <location>
        <begin position="386"/>
        <end position="404"/>
    </location>
</feature>
<dbReference type="Gene3D" id="1.20.1250.20">
    <property type="entry name" value="MFS general substrate transporter like domains"/>
    <property type="match status" value="2"/>
</dbReference>
<dbReference type="OrthoDB" id="2261376at2759"/>
<comment type="subcellular location">
    <subcellularLocation>
        <location evidence="1">Membrane</location>
        <topology evidence="1">Multi-pass membrane protein</topology>
    </subcellularLocation>
</comment>
<keyword evidence="4 6" id="KW-0472">Membrane</keyword>
<feature type="transmembrane region" description="Helical" evidence="6">
    <location>
        <begin position="468"/>
        <end position="488"/>
    </location>
</feature>
<dbReference type="GO" id="GO:0022857">
    <property type="term" value="F:transmembrane transporter activity"/>
    <property type="evidence" value="ECO:0007669"/>
    <property type="project" value="InterPro"/>
</dbReference>
<feature type="region of interest" description="Disordered" evidence="5">
    <location>
        <begin position="499"/>
        <end position="543"/>
    </location>
</feature>
<dbReference type="EMBL" id="MRZV01000402">
    <property type="protein sequence ID" value="PIK50849.1"/>
    <property type="molecule type" value="Genomic_DNA"/>
</dbReference>
<dbReference type="PROSITE" id="PS50850">
    <property type="entry name" value="MFS"/>
    <property type="match status" value="1"/>
</dbReference>
<feature type="transmembrane region" description="Helical" evidence="6">
    <location>
        <begin position="441"/>
        <end position="462"/>
    </location>
</feature>
<dbReference type="PANTHER" id="PTHR24064">
    <property type="entry name" value="SOLUTE CARRIER FAMILY 22 MEMBER"/>
    <property type="match status" value="1"/>
</dbReference>
<dbReference type="Proteomes" id="UP000230750">
    <property type="component" value="Unassembled WGS sequence"/>
</dbReference>
<protein>
    <submittedName>
        <fullName evidence="8">Putative organic cation transporter protein-like</fullName>
    </submittedName>
</protein>
<keyword evidence="9" id="KW-1185">Reference proteome</keyword>
<dbReference type="CDD" id="cd17317">
    <property type="entry name" value="MFS_SLC22"/>
    <property type="match status" value="1"/>
</dbReference>
<feature type="transmembrane region" description="Helical" evidence="6">
    <location>
        <begin position="181"/>
        <end position="202"/>
    </location>
</feature>
<feature type="transmembrane region" description="Helical" evidence="6">
    <location>
        <begin position="410"/>
        <end position="429"/>
    </location>
</feature>
<dbReference type="Pfam" id="PF00083">
    <property type="entry name" value="Sugar_tr"/>
    <property type="match status" value="2"/>
</dbReference>
<dbReference type="STRING" id="307972.A0A2G8KS66"/>
<feature type="transmembrane region" description="Helical" evidence="6">
    <location>
        <begin position="265"/>
        <end position="284"/>
    </location>
</feature>
<proteinExistence type="predicted"/>
<evidence type="ECO:0000313" key="9">
    <source>
        <dbReference type="Proteomes" id="UP000230750"/>
    </source>
</evidence>